<evidence type="ECO:0000259" key="2">
    <source>
        <dbReference type="Pfam" id="PF12697"/>
    </source>
</evidence>
<evidence type="ECO:0000313" key="4">
    <source>
        <dbReference type="Proteomes" id="UP001501705"/>
    </source>
</evidence>
<feature type="domain" description="AB hydrolase-1" evidence="2">
    <location>
        <begin position="66"/>
        <end position="293"/>
    </location>
</feature>
<name>A0ABP4QD63_9ACTN</name>
<dbReference type="Proteomes" id="UP001501705">
    <property type="component" value="Unassembled WGS sequence"/>
</dbReference>
<dbReference type="InterPro" id="IPR000073">
    <property type="entry name" value="AB_hydrolase_1"/>
</dbReference>
<feature type="compositionally biased region" description="Polar residues" evidence="1">
    <location>
        <begin position="46"/>
        <end position="61"/>
    </location>
</feature>
<dbReference type="PANTHER" id="PTHR43265">
    <property type="entry name" value="ESTERASE ESTD"/>
    <property type="match status" value="1"/>
</dbReference>
<evidence type="ECO:0000256" key="1">
    <source>
        <dbReference type="SAM" id="MobiDB-lite"/>
    </source>
</evidence>
<evidence type="ECO:0000313" key="3">
    <source>
        <dbReference type="EMBL" id="GAA1603621.1"/>
    </source>
</evidence>
<dbReference type="InterPro" id="IPR053145">
    <property type="entry name" value="AB_hydrolase_Est10"/>
</dbReference>
<dbReference type="SUPFAM" id="SSF53474">
    <property type="entry name" value="alpha/beta-Hydrolases"/>
    <property type="match status" value="1"/>
</dbReference>
<reference evidence="4" key="1">
    <citation type="journal article" date="2019" name="Int. J. Syst. Evol. Microbiol.">
        <title>The Global Catalogue of Microorganisms (GCM) 10K type strain sequencing project: providing services to taxonomists for standard genome sequencing and annotation.</title>
        <authorList>
            <consortium name="The Broad Institute Genomics Platform"/>
            <consortium name="The Broad Institute Genome Sequencing Center for Infectious Disease"/>
            <person name="Wu L."/>
            <person name="Ma J."/>
        </authorList>
    </citation>
    <scope>NUCLEOTIDE SEQUENCE [LARGE SCALE GENOMIC DNA]</scope>
    <source>
        <strain evidence="4">JCM 15572</strain>
    </source>
</reference>
<dbReference type="EMBL" id="BAAAPH010000033">
    <property type="protein sequence ID" value="GAA1603621.1"/>
    <property type="molecule type" value="Genomic_DNA"/>
</dbReference>
<feature type="region of interest" description="Disordered" evidence="1">
    <location>
        <begin position="29"/>
        <end position="61"/>
    </location>
</feature>
<organism evidence="3 4">
    <name type="scientific">Kribbella hippodromi</name>
    <dbReference type="NCBI Taxonomy" id="434347"/>
    <lineage>
        <taxon>Bacteria</taxon>
        <taxon>Bacillati</taxon>
        <taxon>Actinomycetota</taxon>
        <taxon>Actinomycetes</taxon>
        <taxon>Propionibacteriales</taxon>
        <taxon>Kribbellaceae</taxon>
        <taxon>Kribbella</taxon>
    </lineage>
</organism>
<dbReference type="InterPro" id="IPR029058">
    <property type="entry name" value="AB_hydrolase_fold"/>
</dbReference>
<protein>
    <recommendedName>
        <fullName evidence="2">AB hydrolase-1 domain-containing protein</fullName>
    </recommendedName>
</protein>
<dbReference type="Pfam" id="PF12697">
    <property type="entry name" value="Abhydrolase_6"/>
    <property type="match status" value="1"/>
</dbReference>
<proteinExistence type="predicted"/>
<keyword evidence="4" id="KW-1185">Reference proteome</keyword>
<dbReference type="Gene3D" id="3.40.50.1820">
    <property type="entry name" value="alpha/beta hydrolase"/>
    <property type="match status" value="1"/>
</dbReference>
<gene>
    <name evidence="3" type="ORF">GCM10009804_69990</name>
</gene>
<comment type="caution">
    <text evidence="3">The sequence shown here is derived from an EMBL/GenBank/DDBJ whole genome shotgun (WGS) entry which is preliminary data.</text>
</comment>
<accession>A0ABP4QD63</accession>
<dbReference type="PANTHER" id="PTHR43265:SF1">
    <property type="entry name" value="ESTERASE ESTD"/>
    <property type="match status" value="1"/>
</dbReference>
<sequence length="323" mass="34432">MLMPTWTPPPYADPTTFTERDLTLNATALPSAVTRPETPARPDAVTGTSTVPGTLTLPNRGQRTGVVLLPGAGPFDRDGSSGPNKPMKDLAWGLASQGIAVLRYDKPTANRPEAMLDPGYTMTADYVPHGKAAVRALAEYVDRIVLIGHSMGGKVAPKIATDEPLVAGVVIMAGDTQPMHHAAVRVMRYLAETSPEAVPPGTIELFQRQAAAVDSPDLSPETTDLPFGLPASFWLDLRTYDQVATAAKLDVPILILQGGRDYQVTVADDLPAWRTGVPNATVTVLDADNHLFFPGTGPSTPADYQTEGHLDPEAITTILNWLP</sequence>